<dbReference type="PANTHER" id="PTHR19443">
    <property type="entry name" value="HEXOKINASE"/>
    <property type="match status" value="1"/>
</dbReference>
<dbReference type="PROSITE" id="PS51748">
    <property type="entry name" value="HEXOKINASE_2"/>
    <property type="match status" value="1"/>
</dbReference>
<keyword evidence="4 8" id="KW-0547">Nucleotide-binding</keyword>
<accession>J5R4C8</accession>
<dbReference type="GO" id="GO:0005739">
    <property type="term" value="C:mitochondrion"/>
    <property type="evidence" value="ECO:0007669"/>
    <property type="project" value="TreeGrafter"/>
</dbReference>
<dbReference type="SUPFAM" id="SSF53067">
    <property type="entry name" value="Actin-like ATPase domain"/>
    <property type="match status" value="2"/>
</dbReference>
<dbReference type="GO" id="GO:0004340">
    <property type="term" value="F:glucokinase activity"/>
    <property type="evidence" value="ECO:0007669"/>
    <property type="project" value="TreeGrafter"/>
</dbReference>
<dbReference type="PANTHER" id="PTHR19443:SF30">
    <property type="entry name" value="GLUCOKINASE-1-RELATED"/>
    <property type="match status" value="1"/>
</dbReference>
<dbReference type="GO" id="GO:0001678">
    <property type="term" value="P:intracellular glucose homeostasis"/>
    <property type="evidence" value="ECO:0007669"/>
    <property type="project" value="InterPro"/>
</dbReference>
<dbReference type="Pfam" id="PF00349">
    <property type="entry name" value="Hexokinase_1"/>
    <property type="match status" value="1"/>
</dbReference>
<evidence type="ECO:0000313" key="12">
    <source>
        <dbReference type="Proteomes" id="UP000002748"/>
    </source>
</evidence>
<dbReference type="GO" id="GO:0005524">
    <property type="term" value="F:ATP binding"/>
    <property type="evidence" value="ECO:0007669"/>
    <property type="project" value="UniProtKB-UniRule"/>
</dbReference>
<dbReference type="Proteomes" id="UP000002748">
    <property type="component" value="Unassembled WGS sequence"/>
</dbReference>
<dbReference type="GO" id="GO:0006006">
    <property type="term" value="P:glucose metabolic process"/>
    <property type="evidence" value="ECO:0007669"/>
    <property type="project" value="TreeGrafter"/>
</dbReference>
<name>J5R4C8_TRIAS</name>
<dbReference type="InterPro" id="IPR022672">
    <property type="entry name" value="Hexokinase_N"/>
</dbReference>
<sequence length="497" mass="55070">MTLPDACKEIEPYFKLSAEKLKEIVKYFREECEEGLLRYGEDVAMVPSFVPTVPTGSETGTFLALDLGGTNLRVCEVKLEGNHKFSQKQQKYRVSEDLKEGEARVLFNYIADSVDAFLTDFGSEIPMDENEPLHLGFTFSFPVEQTALDAGKLLTWTKGFAAKHAVGNDVVRLLQDAFDRKHMHVCCSALVNDVSGFTISQASVFPPKSQADIQTVGTLLSRSYQNGPALIGAIFGTGTNGAYIDKTSTIKKLGEEKIHKLEEGGADAGEYMVINTEWGAFDNRRRCLPVSIFDNKLDRESINPRKQTFEKMVSGMYLGEITRNILLYMIDLGELFEGYSTEVLNTHYGFDTSFVSYVEGAKDLAEVKKIIVNILKVKEKHISDRDAEIVLWACNMVALRASYLSACAMATVILHTEKNRRKEESKTIDVGVDGSVAQYLPGFEEKVREALRLIIGEECAKHITIGLAKDGSGVGAALAALTAKKAAETHKHRRMSK</sequence>
<feature type="domain" description="Hexokinase N-terminal" evidence="9">
    <location>
        <begin position="7"/>
        <end position="202"/>
    </location>
</feature>
<protein>
    <recommendedName>
        <fullName evidence="8">Phosphotransferase</fullName>
        <ecNumber evidence="8">2.7.1.-</ecNumber>
    </recommendedName>
</protein>
<keyword evidence="5 8" id="KW-0418">Kinase</keyword>
<dbReference type="PROSITE" id="PS00378">
    <property type="entry name" value="HEXOKINASE_1"/>
    <property type="match status" value="1"/>
</dbReference>
<keyword evidence="6 8" id="KW-0067">ATP-binding</keyword>
<dbReference type="InterPro" id="IPR001312">
    <property type="entry name" value="Hexokinase"/>
</dbReference>
<organism evidence="11 12">
    <name type="scientific">Trichosporon asahii var. asahii (strain ATCC 90039 / CBS 2479 / JCM 2466 / KCTC 7840 / NBRC 103889/ NCYC 2677 / UAMH 7654)</name>
    <name type="common">Yeast</name>
    <dbReference type="NCBI Taxonomy" id="1186058"/>
    <lineage>
        <taxon>Eukaryota</taxon>
        <taxon>Fungi</taxon>
        <taxon>Dikarya</taxon>
        <taxon>Basidiomycota</taxon>
        <taxon>Agaricomycotina</taxon>
        <taxon>Tremellomycetes</taxon>
        <taxon>Trichosporonales</taxon>
        <taxon>Trichosporonaceae</taxon>
        <taxon>Trichosporon</taxon>
    </lineage>
</organism>
<comment type="similarity">
    <text evidence="2 8">Belongs to the hexokinase family.</text>
</comment>
<dbReference type="Pfam" id="PF03727">
    <property type="entry name" value="Hexokinase_2"/>
    <property type="match status" value="1"/>
</dbReference>
<dbReference type="VEuPathDB" id="FungiDB:A1Q1_08185"/>
<keyword evidence="3 8" id="KW-0808">Transferase</keyword>
<dbReference type="KEGG" id="tasa:A1Q1_08185"/>
<evidence type="ECO:0000313" key="11">
    <source>
        <dbReference type="EMBL" id="EJT50633.1"/>
    </source>
</evidence>
<dbReference type="PRINTS" id="PR00475">
    <property type="entry name" value="HEXOKINASE"/>
</dbReference>
<evidence type="ECO:0000259" key="10">
    <source>
        <dbReference type="Pfam" id="PF03727"/>
    </source>
</evidence>
<dbReference type="EC" id="2.7.1.-" evidence="8"/>
<evidence type="ECO:0000259" key="9">
    <source>
        <dbReference type="Pfam" id="PF00349"/>
    </source>
</evidence>
<dbReference type="InterPro" id="IPR022673">
    <property type="entry name" value="Hexokinase_C"/>
</dbReference>
<dbReference type="Gene3D" id="3.30.420.40">
    <property type="match status" value="1"/>
</dbReference>
<evidence type="ECO:0000256" key="7">
    <source>
        <dbReference type="ARBA" id="ARBA00023152"/>
    </source>
</evidence>
<evidence type="ECO:0000256" key="6">
    <source>
        <dbReference type="ARBA" id="ARBA00022840"/>
    </source>
</evidence>
<dbReference type="EMBL" id="ALBS01000096">
    <property type="protein sequence ID" value="EJT50633.1"/>
    <property type="molecule type" value="Genomic_DNA"/>
</dbReference>
<dbReference type="GO" id="GO:0008865">
    <property type="term" value="F:fructokinase activity"/>
    <property type="evidence" value="ECO:0007669"/>
    <property type="project" value="TreeGrafter"/>
</dbReference>
<dbReference type="Gene3D" id="1.10.287.1250">
    <property type="match status" value="1"/>
</dbReference>
<dbReference type="GeneID" id="25991697"/>
<dbReference type="UniPathway" id="UPA00109">
    <property type="reaction ID" value="UER00180"/>
</dbReference>
<dbReference type="HOGENOM" id="CLU_014393_5_1_1"/>
<evidence type="ECO:0000256" key="3">
    <source>
        <dbReference type="ARBA" id="ARBA00022679"/>
    </source>
</evidence>
<evidence type="ECO:0000256" key="1">
    <source>
        <dbReference type="ARBA" id="ARBA00004888"/>
    </source>
</evidence>
<dbReference type="GO" id="GO:0006096">
    <property type="term" value="P:glycolytic process"/>
    <property type="evidence" value="ECO:0007669"/>
    <property type="project" value="UniProtKB-UniPathway"/>
</dbReference>
<dbReference type="OrthoDB" id="419537at2759"/>
<dbReference type="InterPro" id="IPR019807">
    <property type="entry name" value="Hexokinase_BS"/>
</dbReference>
<feature type="domain" description="Hexokinase C-terminal" evidence="10">
    <location>
        <begin position="231"/>
        <end position="481"/>
    </location>
</feature>
<evidence type="ECO:0000256" key="8">
    <source>
        <dbReference type="RuleBase" id="RU362007"/>
    </source>
</evidence>
<dbReference type="GO" id="GO:0005536">
    <property type="term" value="F:D-glucose binding"/>
    <property type="evidence" value="ECO:0007669"/>
    <property type="project" value="InterPro"/>
</dbReference>
<dbReference type="FunFam" id="3.30.420.40:FF:000034">
    <property type="entry name" value="Phosphotransferase"/>
    <property type="match status" value="1"/>
</dbReference>
<evidence type="ECO:0000256" key="2">
    <source>
        <dbReference type="ARBA" id="ARBA00009225"/>
    </source>
</evidence>
<reference evidence="11 12" key="1">
    <citation type="journal article" date="2012" name="Eukaryot. Cell">
        <title>Draft genome sequence of CBS 2479, the standard type strain of Trichosporon asahii.</title>
        <authorList>
            <person name="Yang R.Y."/>
            <person name="Li H.T."/>
            <person name="Zhu H."/>
            <person name="Zhou G.P."/>
            <person name="Wang M."/>
            <person name="Wang L."/>
        </authorList>
    </citation>
    <scope>NUCLEOTIDE SEQUENCE [LARGE SCALE GENOMIC DNA]</scope>
    <source>
        <strain evidence="12">ATCC 90039 / CBS 2479 / JCM 2466 / KCTC 7840 / NCYC 2677 / UAMH 7654</strain>
    </source>
</reference>
<evidence type="ECO:0000256" key="4">
    <source>
        <dbReference type="ARBA" id="ARBA00022741"/>
    </source>
</evidence>
<comment type="pathway">
    <text evidence="1">Carbohydrate degradation; glycolysis; D-glyceraldehyde 3-phosphate and glycerone phosphate from D-glucose: step 1/4.</text>
</comment>
<dbReference type="AlphaFoldDB" id="J5R4C8"/>
<keyword evidence="7 8" id="KW-0324">Glycolysis</keyword>
<dbReference type="Gene3D" id="3.40.367.20">
    <property type="match status" value="1"/>
</dbReference>
<proteinExistence type="inferred from homology"/>
<comment type="caution">
    <text evidence="11">The sequence shown here is derived from an EMBL/GenBank/DDBJ whole genome shotgun (WGS) entry which is preliminary data.</text>
</comment>
<dbReference type="GO" id="GO:0005829">
    <property type="term" value="C:cytosol"/>
    <property type="evidence" value="ECO:0007669"/>
    <property type="project" value="TreeGrafter"/>
</dbReference>
<gene>
    <name evidence="11" type="ORF">A1Q1_08185</name>
</gene>
<dbReference type="InterPro" id="IPR043129">
    <property type="entry name" value="ATPase_NBD"/>
</dbReference>
<dbReference type="RefSeq" id="XP_014181807.1">
    <property type="nucleotide sequence ID" value="XM_014326332.1"/>
</dbReference>
<evidence type="ECO:0000256" key="5">
    <source>
        <dbReference type="ARBA" id="ARBA00022777"/>
    </source>
</evidence>